<dbReference type="AlphaFoldDB" id="A0A0C9V9P1"/>
<evidence type="ECO:0000313" key="2">
    <source>
        <dbReference type="EMBL" id="KIJ38252.1"/>
    </source>
</evidence>
<evidence type="ECO:0000256" key="1">
    <source>
        <dbReference type="SAM" id="MobiDB-lite"/>
    </source>
</evidence>
<reference evidence="2 3" key="1">
    <citation type="submission" date="2014-06" db="EMBL/GenBank/DDBJ databases">
        <title>Evolutionary Origins and Diversification of the Mycorrhizal Mutualists.</title>
        <authorList>
            <consortium name="DOE Joint Genome Institute"/>
            <consortium name="Mycorrhizal Genomics Consortium"/>
            <person name="Kohler A."/>
            <person name="Kuo A."/>
            <person name="Nagy L.G."/>
            <person name="Floudas D."/>
            <person name="Copeland A."/>
            <person name="Barry K.W."/>
            <person name="Cichocki N."/>
            <person name="Veneault-Fourrey C."/>
            <person name="LaButti K."/>
            <person name="Lindquist E.A."/>
            <person name="Lipzen A."/>
            <person name="Lundell T."/>
            <person name="Morin E."/>
            <person name="Murat C."/>
            <person name="Riley R."/>
            <person name="Ohm R."/>
            <person name="Sun H."/>
            <person name="Tunlid A."/>
            <person name="Henrissat B."/>
            <person name="Grigoriev I.V."/>
            <person name="Hibbett D.S."/>
            <person name="Martin F."/>
        </authorList>
    </citation>
    <scope>NUCLEOTIDE SEQUENCE [LARGE SCALE GENOMIC DNA]</scope>
    <source>
        <strain evidence="2 3">SS14</strain>
    </source>
</reference>
<feature type="region of interest" description="Disordered" evidence="1">
    <location>
        <begin position="57"/>
        <end position="89"/>
    </location>
</feature>
<dbReference type="EMBL" id="KN837162">
    <property type="protein sequence ID" value="KIJ38252.1"/>
    <property type="molecule type" value="Genomic_DNA"/>
</dbReference>
<proteinExistence type="predicted"/>
<gene>
    <name evidence="2" type="ORF">M422DRAFT_259161</name>
</gene>
<accession>A0A0C9V9P1</accession>
<protein>
    <submittedName>
        <fullName evidence="2">Uncharacterized protein</fullName>
    </submittedName>
</protein>
<evidence type="ECO:0000313" key="3">
    <source>
        <dbReference type="Proteomes" id="UP000054279"/>
    </source>
</evidence>
<keyword evidence="3" id="KW-1185">Reference proteome</keyword>
<name>A0A0C9V9P1_SPHS4</name>
<dbReference type="HOGENOM" id="CLU_1161783_0_0_1"/>
<organism evidence="2 3">
    <name type="scientific">Sphaerobolus stellatus (strain SS14)</name>
    <dbReference type="NCBI Taxonomy" id="990650"/>
    <lineage>
        <taxon>Eukaryota</taxon>
        <taxon>Fungi</taxon>
        <taxon>Dikarya</taxon>
        <taxon>Basidiomycota</taxon>
        <taxon>Agaricomycotina</taxon>
        <taxon>Agaricomycetes</taxon>
        <taxon>Phallomycetidae</taxon>
        <taxon>Geastrales</taxon>
        <taxon>Sphaerobolaceae</taxon>
        <taxon>Sphaerobolus</taxon>
    </lineage>
</organism>
<dbReference type="Proteomes" id="UP000054279">
    <property type="component" value="Unassembled WGS sequence"/>
</dbReference>
<sequence>MVSTSIRRPVSILHKDLRRLNILHKDVNNNNTLLNNSNNKLLPHPNIPFHHVTPLLRGSTPPLVPGESERQQYSPTSRRYGPSDTPSSHPVATNLQVAIAVVVVVVGGSSGSRLGGGMRLRRQEYSINDRDRDCRIYCRLLLGDQERLHRRVRARVVTIEVIGHVLQLEEVASNVNRELAVIKPVIDDAFRVGGENPRRREDDLGIGLDRVLQTLIAELSSRIDTVPLKPYLADVAMNC</sequence>